<sequence length="72" mass="8033">MSSTLMVHWAWYVDVGVDEFLLASHELRGLFELLPPTWAENSDIRHPQNLAPSLPPNRGHYSACQGLTSSKG</sequence>
<dbReference type="AlphaFoldDB" id="A0A5B7GJI0"/>
<proteinExistence type="predicted"/>
<dbReference type="Proteomes" id="UP000324222">
    <property type="component" value="Unassembled WGS sequence"/>
</dbReference>
<protein>
    <submittedName>
        <fullName evidence="2">Uncharacterized protein</fullName>
    </submittedName>
</protein>
<dbReference type="EMBL" id="VSRR010014784">
    <property type="protein sequence ID" value="MPC57437.1"/>
    <property type="molecule type" value="Genomic_DNA"/>
</dbReference>
<feature type="region of interest" description="Disordered" evidence="1">
    <location>
        <begin position="45"/>
        <end position="72"/>
    </location>
</feature>
<accession>A0A5B7GJI0</accession>
<name>A0A5B7GJI0_PORTR</name>
<keyword evidence="3" id="KW-1185">Reference proteome</keyword>
<evidence type="ECO:0000256" key="1">
    <source>
        <dbReference type="SAM" id="MobiDB-lite"/>
    </source>
</evidence>
<evidence type="ECO:0000313" key="2">
    <source>
        <dbReference type="EMBL" id="MPC57437.1"/>
    </source>
</evidence>
<reference evidence="2 3" key="1">
    <citation type="submission" date="2019-05" db="EMBL/GenBank/DDBJ databases">
        <title>Another draft genome of Portunus trituberculatus and its Hox gene families provides insights of decapod evolution.</title>
        <authorList>
            <person name="Jeong J.-H."/>
            <person name="Song I."/>
            <person name="Kim S."/>
            <person name="Choi T."/>
            <person name="Kim D."/>
            <person name="Ryu S."/>
            <person name="Kim W."/>
        </authorList>
    </citation>
    <scope>NUCLEOTIDE SEQUENCE [LARGE SCALE GENOMIC DNA]</scope>
    <source>
        <tissue evidence="2">Muscle</tissue>
    </source>
</reference>
<evidence type="ECO:0000313" key="3">
    <source>
        <dbReference type="Proteomes" id="UP000324222"/>
    </source>
</evidence>
<gene>
    <name evidence="2" type="ORF">E2C01_051417</name>
</gene>
<comment type="caution">
    <text evidence="2">The sequence shown here is derived from an EMBL/GenBank/DDBJ whole genome shotgun (WGS) entry which is preliminary data.</text>
</comment>
<organism evidence="2 3">
    <name type="scientific">Portunus trituberculatus</name>
    <name type="common">Swimming crab</name>
    <name type="synonym">Neptunus trituberculatus</name>
    <dbReference type="NCBI Taxonomy" id="210409"/>
    <lineage>
        <taxon>Eukaryota</taxon>
        <taxon>Metazoa</taxon>
        <taxon>Ecdysozoa</taxon>
        <taxon>Arthropoda</taxon>
        <taxon>Crustacea</taxon>
        <taxon>Multicrustacea</taxon>
        <taxon>Malacostraca</taxon>
        <taxon>Eumalacostraca</taxon>
        <taxon>Eucarida</taxon>
        <taxon>Decapoda</taxon>
        <taxon>Pleocyemata</taxon>
        <taxon>Brachyura</taxon>
        <taxon>Eubrachyura</taxon>
        <taxon>Portunoidea</taxon>
        <taxon>Portunidae</taxon>
        <taxon>Portuninae</taxon>
        <taxon>Portunus</taxon>
    </lineage>
</organism>